<feature type="active site" description="Proton donor" evidence="1">
    <location>
        <position position="81"/>
    </location>
</feature>
<dbReference type="InterPro" id="IPR000771">
    <property type="entry name" value="FBA_II"/>
</dbReference>
<reference evidence="4 5" key="1">
    <citation type="journal article" date="2019" name="Gut">
        <title>Antibiotics-induced monodominance of a novel gut bacterial order.</title>
        <authorList>
            <person name="Hildebrand F."/>
            <person name="Moitinho-Silva L."/>
            <person name="Blasche S."/>
            <person name="Jahn M.T."/>
            <person name="Gossmann T.I."/>
            <person name="Heuerta-Cepas J."/>
            <person name="Hercog R."/>
            <person name="Luetge M."/>
            <person name="Bahram M."/>
            <person name="Pryszlak A."/>
            <person name="Alves R.J."/>
            <person name="Waszak S.M."/>
            <person name="Zhu A."/>
            <person name="Ye L."/>
            <person name="Costea P.I."/>
            <person name="Aalvink S."/>
            <person name="Belzer C."/>
            <person name="Forslund S.K."/>
            <person name="Sunagawa S."/>
            <person name="Hentschel U."/>
            <person name="Merten C."/>
            <person name="Patil K.R."/>
            <person name="Benes V."/>
            <person name="Bork P."/>
        </authorList>
    </citation>
    <scope>NUCLEOTIDE SEQUENCE [LARGE SCALE GENOMIC DNA]</scope>
    <source>
        <strain evidence="4 5">HDS1380</strain>
    </source>
</reference>
<dbReference type="GO" id="GO:0008270">
    <property type="term" value="F:zinc ion binding"/>
    <property type="evidence" value="ECO:0007669"/>
    <property type="project" value="InterPro"/>
</dbReference>
<dbReference type="PIRSF" id="PIRSF001359">
    <property type="entry name" value="F_bP_aldolase_II"/>
    <property type="match status" value="1"/>
</dbReference>
<dbReference type="InterPro" id="IPR013785">
    <property type="entry name" value="Aldolase_TIM"/>
</dbReference>
<dbReference type="GO" id="GO:0005829">
    <property type="term" value="C:cytosol"/>
    <property type="evidence" value="ECO:0007669"/>
    <property type="project" value="TreeGrafter"/>
</dbReference>
<dbReference type="PANTHER" id="PTHR30304">
    <property type="entry name" value="D-TAGATOSE-1,6-BISPHOSPHATE ALDOLASE"/>
    <property type="match status" value="1"/>
</dbReference>
<dbReference type="AlphaFoldDB" id="A0A4Q2K8L1"/>
<evidence type="ECO:0000313" key="4">
    <source>
        <dbReference type="EMBL" id="RXZ57956.1"/>
    </source>
</evidence>
<dbReference type="NCBIfam" id="TIGR00167">
    <property type="entry name" value="cbbA"/>
    <property type="match status" value="1"/>
</dbReference>
<organism evidence="4 5">
    <name type="scientific">Candidatus Borkfalkia ceftriaxoniphila</name>
    <dbReference type="NCBI Taxonomy" id="2508949"/>
    <lineage>
        <taxon>Bacteria</taxon>
        <taxon>Bacillati</taxon>
        <taxon>Bacillota</taxon>
        <taxon>Clostridia</taxon>
        <taxon>Christensenellales</taxon>
        <taxon>Christensenellaceae</taxon>
        <taxon>Candidatus Borkfalkia</taxon>
    </lineage>
</organism>
<comment type="caution">
    <text evidence="4">The sequence shown here is derived from an EMBL/GenBank/DDBJ whole genome shotgun (WGS) entry which is preliminary data.</text>
</comment>
<dbReference type="InterPro" id="IPR050246">
    <property type="entry name" value="Class_II_FBP_aldolase"/>
</dbReference>
<proteinExistence type="predicted"/>
<dbReference type="EMBL" id="SDOZ01000005">
    <property type="protein sequence ID" value="RXZ57956.1"/>
    <property type="molecule type" value="Genomic_DNA"/>
</dbReference>
<keyword evidence="3" id="KW-0479">Metal-binding</keyword>
<evidence type="ECO:0000256" key="1">
    <source>
        <dbReference type="PIRSR" id="PIRSR001359-1"/>
    </source>
</evidence>
<dbReference type="GO" id="GO:0009025">
    <property type="term" value="F:tagatose-bisphosphate aldolase activity"/>
    <property type="evidence" value="ECO:0007669"/>
    <property type="project" value="TreeGrafter"/>
</dbReference>
<accession>A0A4Q2K8L1</accession>
<feature type="binding site" evidence="2">
    <location>
        <begin position="227"/>
        <end position="230"/>
    </location>
    <ligand>
        <name>dihydroxyacetone phosphate</name>
        <dbReference type="ChEBI" id="CHEBI:57642"/>
    </ligand>
</feature>
<dbReference type="PANTHER" id="PTHR30304:SF0">
    <property type="entry name" value="D-TAGATOSE-1,6-BISPHOSPHATE ALDOLASE SUBUNIT GATY-RELATED"/>
    <property type="match status" value="1"/>
</dbReference>
<feature type="binding site" evidence="3">
    <location>
        <position position="103"/>
    </location>
    <ligand>
        <name>Zn(2+)</name>
        <dbReference type="ChEBI" id="CHEBI:29105"/>
        <label>2</label>
    </ligand>
</feature>
<dbReference type="GO" id="GO:0005975">
    <property type="term" value="P:carbohydrate metabolic process"/>
    <property type="evidence" value="ECO:0007669"/>
    <property type="project" value="InterPro"/>
</dbReference>
<dbReference type="OrthoDB" id="9803995at2"/>
<keyword evidence="5" id="KW-1185">Reference proteome</keyword>
<feature type="binding site" evidence="3">
    <location>
        <position position="82"/>
    </location>
    <ligand>
        <name>Zn(2+)</name>
        <dbReference type="ChEBI" id="CHEBI:29105"/>
        <label>1</label>
        <note>catalytic</note>
    </ligand>
</feature>
<feature type="binding site" evidence="2">
    <location>
        <begin position="206"/>
        <end position="208"/>
    </location>
    <ligand>
        <name>dihydroxyacetone phosphate</name>
        <dbReference type="ChEBI" id="CHEBI:57642"/>
    </ligand>
</feature>
<feature type="binding site" evidence="3">
    <location>
        <position position="177"/>
    </location>
    <ligand>
        <name>Zn(2+)</name>
        <dbReference type="ChEBI" id="CHEBI:29105"/>
        <label>1</label>
        <note>catalytic</note>
    </ligand>
</feature>
<protein>
    <submittedName>
        <fullName evidence="4">Class II fructose-bisphosphate aldolase</fullName>
    </submittedName>
</protein>
<dbReference type="Pfam" id="PF01116">
    <property type="entry name" value="F_bP_aldolase"/>
    <property type="match status" value="1"/>
</dbReference>
<feature type="binding site" evidence="3">
    <location>
        <position position="133"/>
    </location>
    <ligand>
        <name>Zn(2+)</name>
        <dbReference type="ChEBI" id="CHEBI:29105"/>
        <label>2</label>
    </ligand>
</feature>
<evidence type="ECO:0000256" key="2">
    <source>
        <dbReference type="PIRSR" id="PIRSR001359-2"/>
    </source>
</evidence>
<name>A0A4Q2K8L1_9FIRM</name>
<dbReference type="RefSeq" id="WP_129227410.1">
    <property type="nucleotide sequence ID" value="NZ_SDOZ01000005.1"/>
</dbReference>
<evidence type="ECO:0000256" key="3">
    <source>
        <dbReference type="PIRSR" id="PIRSR001359-3"/>
    </source>
</evidence>
<keyword evidence="3" id="KW-0862">Zinc</keyword>
<feature type="binding site" evidence="2">
    <location>
        <position position="178"/>
    </location>
    <ligand>
        <name>dihydroxyacetone phosphate</name>
        <dbReference type="ChEBI" id="CHEBI:57642"/>
    </ligand>
</feature>
<sequence>MLVGLKEILKEGNARGIAVGAFNTPNLECLLAVLDSAEKLDVPVIVSHAQIHENVAPLERIGRVMLSLAKASSVNVCVHLDHGEDFEYCKRAIDLGFTSVMIDRSALSYEENIRGTREVTDYAHAHGADVEAELGRLPNREGGNGGGSALYTDPALVPDFIARTDIDALAIAFGTAHGIYATKPVLNMDVISEVAKRTDTPLVMHGGSGISDEQYREVIARGISKINYYTYMSYAGYAAAKAQAEEKETGFYHDLALRAQNAMAANAERTLRVFSGREA</sequence>
<dbReference type="SUPFAM" id="SSF51569">
    <property type="entry name" value="Aldolase"/>
    <property type="match status" value="1"/>
</dbReference>
<dbReference type="Proteomes" id="UP000291269">
    <property type="component" value="Unassembled WGS sequence"/>
</dbReference>
<comment type="cofactor">
    <cofactor evidence="3">
        <name>Zn(2+)</name>
        <dbReference type="ChEBI" id="CHEBI:29105"/>
    </cofactor>
    <text evidence="3">Binds 2 Zn(2+) ions per subunit. One is catalytic and the other provides a structural contribution.</text>
</comment>
<dbReference type="Gene3D" id="3.20.20.70">
    <property type="entry name" value="Aldolase class I"/>
    <property type="match status" value="1"/>
</dbReference>
<feature type="binding site" evidence="3">
    <location>
        <position position="205"/>
    </location>
    <ligand>
        <name>Zn(2+)</name>
        <dbReference type="ChEBI" id="CHEBI:29105"/>
        <label>1</label>
        <note>catalytic</note>
    </ligand>
</feature>
<evidence type="ECO:0000313" key="5">
    <source>
        <dbReference type="Proteomes" id="UP000291269"/>
    </source>
</evidence>
<dbReference type="CDD" id="cd00947">
    <property type="entry name" value="TBP_aldolase_IIB"/>
    <property type="match status" value="1"/>
</dbReference>
<gene>
    <name evidence="4" type="ORF">ESZ91_11445</name>
</gene>